<evidence type="ECO:0000256" key="4">
    <source>
        <dbReference type="ARBA" id="ARBA00022989"/>
    </source>
</evidence>
<comment type="subcellular location">
    <subcellularLocation>
        <location evidence="1">Endoplasmic reticulum membrane</location>
        <topology evidence="1">Multi-pass membrane protein</topology>
    </subcellularLocation>
</comment>
<gene>
    <name evidence="8" type="ORF">MONBRDRAFT_21331</name>
</gene>
<evidence type="ECO:0000259" key="7">
    <source>
        <dbReference type="Pfam" id="PF01694"/>
    </source>
</evidence>
<reference evidence="8 9" key="1">
    <citation type="journal article" date="2008" name="Nature">
        <title>The genome of the choanoflagellate Monosiga brevicollis and the origin of metazoans.</title>
        <authorList>
            <consortium name="JGI Sequencing"/>
            <person name="King N."/>
            <person name="Westbrook M.J."/>
            <person name="Young S.L."/>
            <person name="Kuo A."/>
            <person name="Abedin M."/>
            <person name="Chapman J."/>
            <person name="Fairclough S."/>
            <person name="Hellsten U."/>
            <person name="Isogai Y."/>
            <person name="Letunic I."/>
            <person name="Marr M."/>
            <person name="Pincus D."/>
            <person name="Putnam N."/>
            <person name="Rokas A."/>
            <person name="Wright K.J."/>
            <person name="Zuzow R."/>
            <person name="Dirks W."/>
            <person name="Good M."/>
            <person name="Goodstein D."/>
            <person name="Lemons D."/>
            <person name="Li W."/>
            <person name="Lyons J.B."/>
            <person name="Morris A."/>
            <person name="Nichols S."/>
            <person name="Richter D.J."/>
            <person name="Salamov A."/>
            <person name="Bork P."/>
            <person name="Lim W.A."/>
            <person name="Manning G."/>
            <person name="Miller W.T."/>
            <person name="McGinnis W."/>
            <person name="Shapiro H."/>
            <person name="Tjian R."/>
            <person name="Grigoriev I.V."/>
            <person name="Rokhsar D."/>
        </authorList>
    </citation>
    <scope>NUCLEOTIDE SEQUENCE [LARGE SCALE GENOMIC DNA]</scope>
    <source>
        <strain evidence="9">MX1 / ATCC 50154</strain>
    </source>
</reference>
<sequence>MSQQQCEFQKGFFHENLETCSQVDCLSDVCGLVPFVNAGKHSVAIDIEKLAGWLRMFFIYSLSGLGGWLTGALFTPYQVCVCYLGNREGMCGGMFVELFQSWPLLARPWREVFKLTFIALVAFAFGFLPYLDNWSHLGGFTFGVLSSIVFLPYITFGKWDAARKRTLIFICLPGIVVLMTVLLSLFFTDTVDCSWCHYLNCINFTDNFCEDNLQDIF</sequence>
<dbReference type="InterPro" id="IPR035952">
    <property type="entry name" value="Rhomboid-like_sf"/>
</dbReference>
<dbReference type="GO" id="GO:0004252">
    <property type="term" value="F:serine-type endopeptidase activity"/>
    <property type="evidence" value="ECO:0007669"/>
    <property type="project" value="InterPro"/>
</dbReference>
<evidence type="ECO:0000256" key="5">
    <source>
        <dbReference type="ARBA" id="ARBA00023136"/>
    </source>
</evidence>
<dbReference type="EMBL" id="CH991546">
    <property type="protein sequence ID" value="EDQ91123.1"/>
    <property type="molecule type" value="Genomic_DNA"/>
</dbReference>
<feature type="transmembrane region" description="Helical" evidence="6">
    <location>
        <begin position="112"/>
        <end position="131"/>
    </location>
</feature>
<evidence type="ECO:0000313" key="8">
    <source>
        <dbReference type="EMBL" id="EDQ91123.1"/>
    </source>
</evidence>
<dbReference type="RefSeq" id="XP_001744420.1">
    <property type="nucleotide sequence ID" value="XM_001744368.1"/>
</dbReference>
<dbReference type="PANTHER" id="PTHR45965:SF3">
    <property type="entry name" value="INACTIVE RHOMBOID PROTEIN 1"/>
    <property type="match status" value="1"/>
</dbReference>
<evidence type="ECO:0000256" key="6">
    <source>
        <dbReference type="SAM" id="Phobius"/>
    </source>
</evidence>
<dbReference type="AlphaFoldDB" id="A9UUM0"/>
<dbReference type="Gene3D" id="1.20.1540.10">
    <property type="entry name" value="Rhomboid-like"/>
    <property type="match status" value="1"/>
</dbReference>
<protein>
    <recommendedName>
        <fullName evidence="7">Peptidase S54 rhomboid domain-containing protein</fullName>
    </recommendedName>
</protein>
<organism evidence="8 9">
    <name type="scientific">Monosiga brevicollis</name>
    <name type="common">Choanoflagellate</name>
    <dbReference type="NCBI Taxonomy" id="81824"/>
    <lineage>
        <taxon>Eukaryota</taxon>
        <taxon>Choanoflagellata</taxon>
        <taxon>Craspedida</taxon>
        <taxon>Salpingoecidae</taxon>
        <taxon>Monosiga</taxon>
    </lineage>
</organism>
<dbReference type="KEGG" id="mbr:MONBRDRAFT_21331"/>
<dbReference type="GO" id="GO:0005789">
    <property type="term" value="C:endoplasmic reticulum membrane"/>
    <property type="evidence" value="ECO:0007669"/>
    <property type="project" value="UniProtKB-SubCell"/>
</dbReference>
<feature type="domain" description="Peptidase S54 rhomboid" evidence="7">
    <location>
        <begin position="43"/>
        <end position="151"/>
    </location>
</feature>
<keyword evidence="2 6" id="KW-0812">Transmembrane</keyword>
<proteinExistence type="predicted"/>
<name>A9UUM0_MONBE</name>
<dbReference type="GeneID" id="5889500"/>
<keyword evidence="4 6" id="KW-1133">Transmembrane helix</keyword>
<evidence type="ECO:0000256" key="3">
    <source>
        <dbReference type="ARBA" id="ARBA00022824"/>
    </source>
</evidence>
<dbReference type="InterPro" id="IPR051512">
    <property type="entry name" value="Inactive_Rhomboid"/>
</dbReference>
<dbReference type="SUPFAM" id="SSF144091">
    <property type="entry name" value="Rhomboid-like"/>
    <property type="match status" value="1"/>
</dbReference>
<keyword evidence="3" id="KW-0256">Endoplasmic reticulum</keyword>
<evidence type="ECO:0000256" key="2">
    <source>
        <dbReference type="ARBA" id="ARBA00022692"/>
    </source>
</evidence>
<dbReference type="InterPro" id="IPR022764">
    <property type="entry name" value="Peptidase_S54_rhomboid_dom"/>
</dbReference>
<feature type="transmembrane region" description="Helical" evidence="6">
    <location>
        <begin position="137"/>
        <end position="155"/>
    </location>
</feature>
<keyword evidence="9" id="KW-1185">Reference proteome</keyword>
<keyword evidence="5 6" id="KW-0472">Membrane</keyword>
<dbReference type="InParanoid" id="A9UUM0"/>
<dbReference type="Pfam" id="PF01694">
    <property type="entry name" value="Rhomboid"/>
    <property type="match status" value="1"/>
</dbReference>
<accession>A9UUM0</accession>
<evidence type="ECO:0000313" key="9">
    <source>
        <dbReference type="Proteomes" id="UP000001357"/>
    </source>
</evidence>
<dbReference type="PANTHER" id="PTHR45965">
    <property type="entry name" value="INACTIVE RHOMBOID PROTEIN"/>
    <property type="match status" value="1"/>
</dbReference>
<dbReference type="Proteomes" id="UP000001357">
    <property type="component" value="Unassembled WGS sequence"/>
</dbReference>
<feature type="transmembrane region" description="Helical" evidence="6">
    <location>
        <begin position="167"/>
        <end position="187"/>
    </location>
</feature>
<evidence type="ECO:0000256" key="1">
    <source>
        <dbReference type="ARBA" id="ARBA00004477"/>
    </source>
</evidence>
<dbReference type="eggNOG" id="KOG2290">
    <property type="taxonomic scope" value="Eukaryota"/>
</dbReference>